<keyword evidence="1" id="KW-0175">Coiled coil</keyword>
<organism evidence="4 5">
    <name type="scientific">Digitaria exilis</name>
    <dbReference type="NCBI Taxonomy" id="1010633"/>
    <lineage>
        <taxon>Eukaryota</taxon>
        <taxon>Viridiplantae</taxon>
        <taxon>Streptophyta</taxon>
        <taxon>Embryophyta</taxon>
        <taxon>Tracheophyta</taxon>
        <taxon>Spermatophyta</taxon>
        <taxon>Magnoliopsida</taxon>
        <taxon>Liliopsida</taxon>
        <taxon>Poales</taxon>
        <taxon>Poaceae</taxon>
        <taxon>PACMAD clade</taxon>
        <taxon>Panicoideae</taxon>
        <taxon>Panicodae</taxon>
        <taxon>Paniceae</taxon>
        <taxon>Anthephorinae</taxon>
        <taxon>Digitaria</taxon>
    </lineage>
</organism>
<dbReference type="InterPro" id="IPR036047">
    <property type="entry name" value="F-box-like_dom_sf"/>
</dbReference>
<evidence type="ECO:0000313" key="5">
    <source>
        <dbReference type="Proteomes" id="UP000636709"/>
    </source>
</evidence>
<dbReference type="EMBL" id="JACEFO010001608">
    <property type="protein sequence ID" value="KAF8731348.1"/>
    <property type="molecule type" value="Genomic_DNA"/>
</dbReference>
<evidence type="ECO:0000256" key="1">
    <source>
        <dbReference type="SAM" id="Coils"/>
    </source>
</evidence>
<proteinExistence type="predicted"/>
<name>A0A835F7V2_9POAL</name>
<sequence>MVSARPQPNQTTLNPLRPREQKQSTMAALMEELVEEEILLRFPPGYPASLLRAALVCKSWCGLVSGRAFRRRFRERHRTPPVLGLRVRHPRPLRPHVLLPATTRGPPRRTRPPANTESLLSMANLGWGKAACSHEDIKKWTGADVFRPGELVEWRAPTKDETPSKLTLEDGFVILSLNHIMCGLRMDPSDFLVSVLAHYGIEWFHLTPNSITVLSIFAHLCEAYLGVPPMVEMFAHFHMLDYSNNGETATVGAVNFQLRDNVKRNYPEYYLKASQSVWTCRWFYAKLPLSCRLAFKGNALKELDDWNWKEVLLLSPEQEKQVHQIRQLSIQGLTAVDIVRHYLKHQISPLRQRSHLAGNYIGPADPTRDSDKGACANFTQIKILYLMKFRVSYVSYLDLYEEDIERKLSYLLDLKKTGQKDPPMEPTTPVSQHPDLLYILSTLKHKKQTVEELTGRRSIRKSSADRPLVPASPRSYTRQSAAHMKIVVPPENNSSPVQGHPDIEDEETIEAKKTITMAASPNQGNEHKSIEFPDEIEEGEKIAKVKLISSIIGVKRKFSPGSQRKAKNSSTSFMTKTRMSSLDNGCIKGASLRKEAAAAPNPQSPVLARHSHASSVEKGEKSALFILANVPLHQHVRYCPPKEVDPAQSIAEQVQHQEVLEETASVWVPNAEEINSEVIWDKMVKVGSEYLSSSQKTLSELFEQAEKLFIENKHLKNDRIMLEQQLKDQKKMTDELRKRNELTQISLVKKCIELSLLEEEATVLMKDKEEMQSRVACAKEHLELMRTILCHEKGEGNRES</sequence>
<evidence type="ECO:0000313" key="4">
    <source>
        <dbReference type="EMBL" id="KAF8731348.1"/>
    </source>
</evidence>
<feature type="compositionally biased region" description="Polar residues" evidence="2">
    <location>
        <begin position="1"/>
        <end position="14"/>
    </location>
</feature>
<comment type="caution">
    <text evidence="4">The sequence shown here is derived from an EMBL/GenBank/DDBJ whole genome shotgun (WGS) entry which is preliminary data.</text>
</comment>
<evidence type="ECO:0000259" key="3">
    <source>
        <dbReference type="Pfam" id="PF04195"/>
    </source>
</evidence>
<dbReference type="OrthoDB" id="685425at2759"/>
<evidence type="ECO:0000256" key="2">
    <source>
        <dbReference type="SAM" id="MobiDB-lite"/>
    </source>
</evidence>
<dbReference type="InterPro" id="IPR007321">
    <property type="entry name" value="Transposase_28"/>
</dbReference>
<dbReference type="PANTHER" id="PTHR33026:SF6">
    <property type="entry name" value="AMINOTRANSFERASE-LIKE PLANT MOBILE DOMAIN-CONTAINING PROTEIN"/>
    <property type="match status" value="1"/>
</dbReference>
<protein>
    <recommendedName>
        <fullName evidence="3">Transposase (putative) gypsy type domain-containing protein</fullName>
    </recommendedName>
</protein>
<dbReference type="Pfam" id="PF04195">
    <property type="entry name" value="Transposase_28"/>
    <property type="match status" value="1"/>
</dbReference>
<feature type="domain" description="Transposase (putative) gypsy type" evidence="3">
    <location>
        <begin position="175"/>
        <end position="241"/>
    </location>
</feature>
<dbReference type="PANTHER" id="PTHR33026">
    <property type="entry name" value="OS06G0360600 PROTEIN"/>
    <property type="match status" value="1"/>
</dbReference>
<feature type="region of interest" description="Disordered" evidence="2">
    <location>
        <begin position="1"/>
        <end position="23"/>
    </location>
</feature>
<dbReference type="SUPFAM" id="SSF81383">
    <property type="entry name" value="F-box domain"/>
    <property type="match status" value="1"/>
</dbReference>
<reference evidence="4" key="1">
    <citation type="submission" date="2020-07" db="EMBL/GenBank/DDBJ databases">
        <title>Genome sequence and genetic diversity analysis of an under-domesticated orphan crop, white fonio (Digitaria exilis).</title>
        <authorList>
            <person name="Bennetzen J.L."/>
            <person name="Chen S."/>
            <person name="Ma X."/>
            <person name="Wang X."/>
            <person name="Yssel A.E.J."/>
            <person name="Chaluvadi S.R."/>
            <person name="Johnson M."/>
            <person name="Gangashetty P."/>
            <person name="Hamidou F."/>
            <person name="Sanogo M.D."/>
            <person name="Zwaenepoel A."/>
            <person name="Wallace J."/>
            <person name="Van De Peer Y."/>
            <person name="Van Deynze A."/>
        </authorList>
    </citation>
    <scope>NUCLEOTIDE SEQUENCE</scope>
    <source>
        <tissue evidence="4">Leaves</tissue>
    </source>
</reference>
<dbReference type="Proteomes" id="UP000636709">
    <property type="component" value="Unassembled WGS sequence"/>
</dbReference>
<feature type="coiled-coil region" evidence="1">
    <location>
        <begin position="698"/>
        <end position="774"/>
    </location>
</feature>
<keyword evidence="5" id="KW-1185">Reference proteome</keyword>
<gene>
    <name evidence="4" type="ORF">HU200_016404</name>
</gene>
<dbReference type="AlphaFoldDB" id="A0A835F7V2"/>
<accession>A0A835F7V2</accession>
<feature type="region of interest" description="Disordered" evidence="2">
    <location>
        <begin position="452"/>
        <end position="480"/>
    </location>
</feature>